<evidence type="ECO:0000256" key="5">
    <source>
        <dbReference type="ARBA" id="ARBA00022741"/>
    </source>
</evidence>
<keyword evidence="9" id="KW-0812">Transmembrane</keyword>
<dbReference type="PANTHER" id="PTHR43065">
    <property type="entry name" value="SENSOR HISTIDINE KINASE"/>
    <property type="match status" value="1"/>
</dbReference>
<dbReference type="Pfam" id="PF02518">
    <property type="entry name" value="HATPase_c"/>
    <property type="match status" value="1"/>
</dbReference>
<feature type="domain" description="PAS" evidence="11">
    <location>
        <begin position="290"/>
        <end position="330"/>
    </location>
</feature>
<dbReference type="Proteomes" id="UP000256329">
    <property type="component" value="Unassembled WGS sequence"/>
</dbReference>
<dbReference type="InterPro" id="IPR013656">
    <property type="entry name" value="PAS_4"/>
</dbReference>
<dbReference type="InterPro" id="IPR004358">
    <property type="entry name" value="Sig_transdc_His_kin-like_C"/>
</dbReference>
<keyword evidence="9" id="KW-1133">Transmembrane helix</keyword>
<dbReference type="SUPFAM" id="SSF47384">
    <property type="entry name" value="Homodimeric domain of signal transducing histidine kinase"/>
    <property type="match status" value="1"/>
</dbReference>
<keyword evidence="9" id="KW-0472">Membrane</keyword>
<dbReference type="NCBIfam" id="TIGR00229">
    <property type="entry name" value="sensory_box"/>
    <property type="match status" value="1"/>
</dbReference>
<keyword evidence="13" id="KW-1185">Reference proteome</keyword>
<evidence type="ECO:0000256" key="4">
    <source>
        <dbReference type="ARBA" id="ARBA00022679"/>
    </source>
</evidence>
<protein>
    <recommendedName>
        <fullName evidence="2">histidine kinase</fullName>
        <ecNumber evidence="2">2.7.13.3</ecNumber>
    </recommendedName>
</protein>
<dbReference type="EC" id="2.7.13.3" evidence="2"/>
<accession>A0A3D8P2H9</accession>
<keyword evidence="8" id="KW-0902">Two-component regulatory system</keyword>
<evidence type="ECO:0000256" key="9">
    <source>
        <dbReference type="SAM" id="Phobius"/>
    </source>
</evidence>
<feature type="transmembrane region" description="Helical" evidence="9">
    <location>
        <begin position="39"/>
        <end position="58"/>
    </location>
</feature>
<evidence type="ECO:0000259" key="10">
    <source>
        <dbReference type="PROSITE" id="PS50109"/>
    </source>
</evidence>
<comment type="catalytic activity">
    <reaction evidence="1">
        <text>ATP + protein L-histidine = ADP + protein N-phospho-L-histidine.</text>
        <dbReference type="EC" id="2.7.13.3"/>
    </reaction>
</comment>
<dbReference type="GO" id="GO:0000155">
    <property type="term" value="F:phosphorelay sensor kinase activity"/>
    <property type="evidence" value="ECO:0007669"/>
    <property type="project" value="InterPro"/>
</dbReference>
<dbReference type="InterPro" id="IPR005467">
    <property type="entry name" value="His_kinase_dom"/>
</dbReference>
<feature type="domain" description="Histidine kinase" evidence="10">
    <location>
        <begin position="425"/>
        <end position="628"/>
    </location>
</feature>
<dbReference type="SMART" id="SM00387">
    <property type="entry name" value="HATPase_c"/>
    <property type="match status" value="1"/>
</dbReference>
<dbReference type="InterPro" id="IPR003661">
    <property type="entry name" value="HisK_dim/P_dom"/>
</dbReference>
<evidence type="ECO:0000313" key="13">
    <source>
        <dbReference type="Proteomes" id="UP000256329"/>
    </source>
</evidence>
<dbReference type="PROSITE" id="PS50109">
    <property type="entry name" value="HIS_KIN"/>
    <property type="match status" value="1"/>
</dbReference>
<evidence type="ECO:0000256" key="7">
    <source>
        <dbReference type="ARBA" id="ARBA00022840"/>
    </source>
</evidence>
<dbReference type="InterPro" id="IPR003594">
    <property type="entry name" value="HATPase_dom"/>
</dbReference>
<dbReference type="EMBL" id="QSLN01000022">
    <property type="protein sequence ID" value="RDV81197.1"/>
    <property type="molecule type" value="Genomic_DNA"/>
</dbReference>
<dbReference type="InterPro" id="IPR035965">
    <property type="entry name" value="PAS-like_dom_sf"/>
</dbReference>
<evidence type="ECO:0000256" key="2">
    <source>
        <dbReference type="ARBA" id="ARBA00012438"/>
    </source>
</evidence>
<dbReference type="Gene3D" id="1.10.287.130">
    <property type="match status" value="1"/>
</dbReference>
<dbReference type="Gene3D" id="3.30.565.10">
    <property type="entry name" value="Histidine kinase-like ATPase, C-terminal domain"/>
    <property type="match status" value="1"/>
</dbReference>
<dbReference type="InterPro" id="IPR036890">
    <property type="entry name" value="HATPase_C_sf"/>
</dbReference>
<evidence type="ECO:0000256" key="8">
    <source>
        <dbReference type="ARBA" id="ARBA00023012"/>
    </source>
</evidence>
<dbReference type="SUPFAM" id="SSF55874">
    <property type="entry name" value="ATPase domain of HSP90 chaperone/DNA topoisomerase II/histidine kinase"/>
    <property type="match status" value="1"/>
</dbReference>
<evidence type="ECO:0000256" key="3">
    <source>
        <dbReference type="ARBA" id="ARBA00022553"/>
    </source>
</evidence>
<dbReference type="SMART" id="SM00388">
    <property type="entry name" value="HisKA"/>
    <property type="match status" value="1"/>
</dbReference>
<reference evidence="12 13" key="1">
    <citation type="submission" date="2018-08" db="EMBL/GenBank/DDBJ databases">
        <title>Form III RuBisCO-mediated autotrophy in Thermodesulfobium bacteria.</title>
        <authorList>
            <person name="Toshchakov S.V."/>
            <person name="Kublanov I.V."/>
            <person name="Frolov E."/>
            <person name="Bonch-Osmolovskaya E.A."/>
            <person name="Tourova T.P."/>
            <person name="Chernych N.A."/>
            <person name="Lebedinsky A.V."/>
        </authorList>
    </citation>
    <scope>NUCLEOTIDE SEQUENCE [LARGE SCALE GENOMIC DNA]</scope>
    <source>
        <strain evidence="12 13">SR</strain>
    </source>
</reference>
<keyword evidence="4 12" id="KW-0808">Transferase</keyword>
<comment type="caution">
    <text evidence="12">The sequence shown here is derived from an EMBL/GenBank/DDBJ whole genome shotgun (WGS) entry which is preliminary data.</text>
</comment>
<dbReference type="PANTHER" id="PTHR43065:SF10">
    <property type="entry name" value="PEROXIDE STRESS-ACTIVATED HISTIDINE KINASE MAK3"/>
    <property type="match status" value="1"/>
</dbReference>
<dbReference type="PROSITE" id="PS50112">
    <property type="entry name" value="PAS"/>
    <property type="match status" value="1"/>
</dbReference>
<dbReference type="AlphaFoldDB" id="A0A3D8P2H9"/>
<evidence type="ECO:0000256" key="1">
    <source>
        <dbReference type="ARBA" id="ARBA00000085"/>
    </source>
</evidence>
<keyword evidence="6 12" id="KW-0418">Kinase</keyword>
<keyword evidence="5" id="KW-0547">Nucleotide-binding</keyword>
<dbReference type="Pfam" id="PF08448">
    <property type="entry name" value="PAS_4"/>
    <property type="match status" value="1"/>
</dbReference>
<dbReference type="SUPFAM" id="SSF55785">
    <property type="entry name" value="PYP-like sensor domain (PAS domain)"/>
    <property type="match status" value="1"/>
</dbReference>
<feature type="transmembrane region" description="Helical" evidence="9">
    <location>
        <begin position="217"/>
        <end position="241"/>
    </location>
</feature>
<keyword evidence="7" id="KW-0067">ATP-binding</keyword>
<dbReference type="GO" id="GO:0005524">
    <property type="term" value="F:ATP binding"/>
    <property type="evidence" value="ECO:0007669"/>
    <property type="project" value="UniProtKB-KW"/>
</dbReference>
<gene>
    <name evidence="12" type="ORF">DXX99_09670</name>
</gene>
<dbReference type="NCBIfam" id="NF008468">
    <property type="entry name" value="PRK11360.1"/>
    <property type="match status" value="1"/>
</dbReference>
<keyword evidence="3" id="KW-0597">Phosphoprotein</keyword>
<dbReference type="CDD" id="cd00082">
    <property type="entry name" value="HisKA"/>
    <property type="match status" value="1"/>
</dbReference>
<sequence>MDFFLVPKPSRALLWEVKLLSAGREKGLLRFSFAFGRQIIALVALLLLVPVAVTIFMLHTINKSEAAMLEAQKLKLQRVVEQLDAGLPAGGFDVLLAQRGVPEDTPVREKVAVLNSALRGVIERVKAQYPGVEAGFYSASLDRIIDGSPQSQAGENFSSRRRNNFLEVMRGREKTEVLGPAEGGILEVYQPLYRDGKIIGAVWATESLGHLAARRHAVLATAYAIIALGVLAGFGGALAVVHRFVQNVNQIKEGLKQLRYDLSRPLKPAAGELGEITAAVNELASLLLRTQQYTRVMLATIAEGLLVVDMEGQIMLANAAAVRLLGLPADWGGKNFREVLPVNTPFAELLRRALERREEVRDRLVACKGDGGEERQLLVSTALLFVEEQPIGAVLCVQDVTEQVRLQREMRRQERLASLGRLVAGVAHEIRNPLTAINCYLQLWQKSGRFPEKPLNTMREEIDRLDNLVEKLLCLAKPAEVKKVPYEVNQLVRDSLRFFEEVVGIKIETDLAPDLPRVPLDPEQMGRVLQNLFFNACEAMAEGGVLSARTYKAGDGRHAVIEVADTGCGIPSEHLKEIFEPFFTTKPQGTGLGLSLAKEVVEAHGGRIEVESELGKGTTMRVYLPLQEVGVSGEAHLGG</sequence>
<dbReference type="SMART" id="SM00091">
    <property type="entry name" value="PAS"/>
    <property type="match status" value="1"/>
</dbReference>
<evidence type="ECO:0000256" key="6">
    <source>
        <dbReference type="ARBA" id="ARBA00022777"/>
    </source>
</evidence>
<dbReference type="InterPro" id="IPR000014">
    <property type="entry name" value="PAS"/>
</dbReference>
<dbReference type="Pfam" id="PF00512">
    <property type="entry name" value="HisKA"/>
    <property type="match status" value="1"/>
</dbReference>
<dbReference type="InterPro" id="IPR036097">
    <property type="entry name" value="HisK_dim/P_sf"/>
</dbReference>
<evidence type="ECO:0000259" key="11">
    <source>
        <dbReference type="PROSITE" id="PS50112"/>
    </source>
</evidence>
<proteinExistence type="predicted"/>
<evidence type="ECO:0000313" key="12">
    <source>
        <dbReference type="EMBL" id="RDV81197.1"/>
    </source>
</evidence>
<dbReference type="OrthoDB" id="9796330at2"/>
<dbReference type="PRINTS" id="PR00344">
    <property type="entry name" value="BCTRLSENSOR"/>
</dbReference>
<dbReference type="Gene3D" id="3.30.450.20">
    <property type="entry name" value="PAS domain"/>
    <property type="match status" value="1"/>
</dbReference>
<dbReference type="CDD" id="cd00130">
    <property type="entry name" value="PAS"/>
    <property type="match status" value="1"/>
</dbReference>
<name>A0A3D8P2H9_9THEO</name>
<organism evidence="12 13">
    <name type="scientific">Ammonifex thiophilus</name>
    <dbReference type="NCBI Taxonomy" id="444093"/>
    <lineage>
        <taxon>Bacteria</taxon>
        <taxon>Bacillati</taxon>
        <taxon>Bacillota</taxon>
        <taxon>Clostridia</taxon>
        <taxon>Thermoanaerobacterales</taxon>
        <taxon>Thermoanaerobacteraceae</taxon>
        <taxon>Ammonifex</taxon>
    </lineage>
</organism>